<name>A0A917M441_9BACL</name>
<keyword evidence="3" id="KW-1185">Reference proteome</keyword>
<accession>A0A917M441</accession>
<dbReference type="InterPro" id="IPR034660">
    <property type="entry name" value="DinB/YfiT-like"/>
</dbReference>
<dbReference type="Pfam" id="PF12867">
    <property type="entry name" value="DinB_2"/>
    <property type="match status" value="1"/>
</dbReference>
<evidence type="ECO:0000313" key="2">
    <source>
        <dbReference type="EMBL" id="GGG76080.1"/>
    </source>
</evidence>
<organism evidence="2 3">
    <name type="scientific">Paenibacillus radicis</name>
    <name type="common">ex Gao et al. 2016</name>
    <dbReference type="NCBI Taxonomy" id="1737354"/>
    <lineage>
        <taxon>Bacteria</taxon>
        <taxon>Bacillati</taxon>
        <taxon>Bacillota</taxon>
        <taxon>Bacilli</taxon>
        <taxon>Bacillales</taxon>
        <taxon>Paenibacillaceae</taxon>
        <taxon>Paenibacillus</taxon>
    </lineage>
</organism>
<dbReference type="AlphaFoldDB" id="A0A917M441"/>
<proteinExistence type="predicted"/>
<dbReference type="EMBL" id="BMHY01000007">
    <property type="protein sequence ID" value="GGG76080.1"/>
    <property type="molecule type" value="Genomic_DNA"/>
</dbReference>
<dbReference type="RefSeq" id="WP_188890555.1">
    <property type="nucleotide sequence ID" value="NZ_BMHY01000007.1"/>
</dbReference>
<comment type="caution">
    <text evidence="2">The sequence shown here is derived from an EMBL/GenBank/DDBJ whole genome shotgun (WGS) entry which is preliminary data.</text>
</comment>
<dbReference type="InterPro" id="IPR024775">
    <property type="entry name" value="DinB-like"/>
</dbReference>
<evidence type="ECO:0000313" key="3">
    <source>
        <dbReference type="Proteomes" id="UP000600247"/>
    </source>
</evidence>
<protein>
    <recommendedName>
        <fullName evidence="1">DinB-like domain-containing protein</fullName>
    </recommendedName>
</protein>
<sequence>MQFNLEETIEILERTPQTLDCFLSGLSAGWLHCNEGAGTWNVHEVIDHLIEGEKNNWMPRLMFILKEGESKPFPSFDRYSHLNQVSEQTIAQKLLAFKMLRNQNLKALKVQLDPGIHLERTGSHPAFGVVKVKELLATWAVHDLTHISQIVRVMANRYGSDVGPWREYLGIIK</sequence>
<dbReference type="SUPFAM" id="SSF109854">
    <property type="entry name" value="DinB/YfiT-like putative metalloenzymes"/>
    <property type="match status" value="1"/>
</dbReference>
<gene>
    <name evidence="2" type="ORF">GCM10010918_35620</name>
</gene>
<dbReference type="Proteomes" id="UP000600247">
    <property type="component" value="Unassembled WGS sequence"/>
</dbReference>
<evidence type="ECO:0000259" key="1">
    <source>
        <dbReference type="Pfam" id="PF12867"/>
    </source>
</evidence>
<dbReference type="Gene3D" id="1.20.120.450">
    <property type="entry name" value="dinb family like domain"/>
    <property type="match status" value="1"/>
</dbReference>
<reference evidence="2 3" key="1">
    <citation type="journal article" date="2014" name="Int. J. Syst. Evol. Microbiol.">
        <title>Complete genome sequence of Corynebacterium casei LMG S-19264T (=DSM 44701T), isolated from a smear-ripened cheese.</title>
        <authorList>
            <consortium name="US DOE Joint Genome Institute (JGI-PGF)"/>
            <person name="Walter F."/>
            <person name="Albersmeier A."/>
            <person name="Kalinowski J."/>
            <person name="Ruckert C."/>
        </authorList>
    </citation>
    <scope>NUCLEOTIDE SEQUENCE [LARGE SCALE GENOMIC DNA]</scope>
    <source>
        <strain evidence="2 3">CGMCC 1.15286</strain>
    </source>
</reference>
<feature type="domain" description="DinB-like" evidence="1">
    <location>
        <begin position="12"/>
        <end position="150"/>
    </location>
</feature>